<dbReference type="Gene3D" id="1.20.120.1870">
    <property type="entry name" value="Fic/DOC protein, Fido domain"/>
    <property type="match status" value="1"/>
</dbReference>
<dbReference type="AlphaFoldDB" id="A0A2I1IGA1"/>
<evidence type="ECO:0000313" key="2">
    <source>
        <dbReference type="EMBL" id="PKY70144.1"/>
    </source>
</evidence>
<dbReference type="PROSITE" id="PS51459">
    <property type="entry name" value="FIDO"/>
    <property type="match status" value="1"/>
</dbReference>
<protein>
    <submittedName>
        <fullName evidence="2">Type II toxin-antitoxin system death-on-curing family toxin</fullName>
    </submittedName>
</protein>
<name>A0A2I1IGA1_9MICO</name>
<reference evidence="2 3" key="1">
    <citation type="submission" date="2017-12" db="EMBL/GenBank/DDBJ databases">
        <title>Phylogenetic diversity of female urinary microbiome.</title>
        <authorList>
            <person name="Thomas-White K."/>
            <person name="Wolfe A.J."/>
        </authorList>
    </citation>
    <scope>NUCLEOTIDE SEQUENCE [LARGE SCALE GENOMIC DNA]</scope>
    <source>
        <strain evidence="2 3">UMB0426</strain>
    </source>
</reference>
<sequence length="125" mass="13672">MTIVYLGVEDVIRIHDSEERSGVRDRGILESAVEAPKGGFGGQEYYESLIEKAAALMRGLAQGHPFVDGNKRCAWLSAIVFLQLNDVSIVADQKIAAEFVEITVVKNRGSIAEIAGFLNRHQVLS</sequence>
<dbReference type="InterPro" id="IPR036597">
    <property type="entry name" value="Fido-like_dom_sf"/>
</dbReference>
<dbReference type="InterPro" id="IPR053737">
    <property type="entry name" value="Type_II_TA_Toxin"/>
</dbReference>
<evidence type="ECO:0000259" key="1">
    <source>
        <dbReference type="PROSITE" id="PS51459"/>
    </source>
</evidence>
<dbReference type="InterPro" id="IPR006440">
    <property type="entry name" value="Doc"/>
</dbReference>
<dbReference type="GO" id="GO:0016301">
    <property type="term" value="F:kinase activity"/>
    <property type="evidence" value="ECO:0007669"/>
    <property type="project" value="InterPro"/>
</dbReference>
<feature type="domain" description="Fido" evidence="1">
    <location>
        <begin position="6"/>
        <end position="120"/>
    </location>
</feature>
<dbReference type="Pfam" id="PF02661">
    <property type="entry name" value="Fic"/>
    <property type="match status" value="1"/>
</dbReference>
<dbReference type="PANTHER" id="PTHR39426">
    <property type="entry name" value="HOMOLOGY TO DEATH-ON-CURING PROTEIN OF PHAGE P1"/>
    <property type="match status" value="1"/>
</dbReference>
<gene>
    <name evidence="2" type="ORF">CYJ40_07125</name>
</gene>
<organism evidence="2 3">
    <name type="scientific">Brevibacterium ravenspurgense</name>
    <dbReference type="NCBI Taxonomy" id="479117"/>
    <lineage>
        <taxon>Bacteria</taxon>
        <taxon>Bacillati</taxon>
        <taxon>Actinomycetota</taxon>
        <taxon>Actinomycetes</taxon>
        <taxon>Micrococcales</taxon>
        <taxon>Brevibacteriaceae</taxon>
        <taxon>Brevibacterium</taxon>
    </lineage>
</organism>
<dbReference type="STRING" id="1176165.GCA_001584405_00652"/>
<dbReference type="EMBL" id="PKGO01000006">
    <property type="protein sequence ID" value="PKY70144.1"/>
    <property type="molecule type" value="Genomic_DNA"/>
</dbReference>
<dbReference type="NCBIfam" id="TIGR01550">
    <property type="entry name" value="DOC_P1"/>
    <property type="match status" value="1"/>
</dbReference>
<dbReference type="Proteomes" id="UP000242755">
    <property type="component" value="Unassembled WGS sequence"/>
</dbReference>
<dbReference type="RefSeq" id="WP_061943189.1">
    <property type="nucleotide sequence ID" value="NZ_JAKRCZ010000007.1"/>
</dbReference>
<comment type="caution">
    <text evidence="2">The sequence shown here is derived from an EMBL/GenBank/DDBJ whole genome shotgun (WGS) entry which is preliminary data.</text>
</comment>
<dbReference type="PANTHER" id="PTHR39426:SF1">
    <property type="entry name" value="HOMOLOGY TO DEATH-ON-CURING PROTEIN OF PHAGE P1"/>
    <property type="match status" value="1"/>
</dbReference>
<dbReference type="SUPFAM" id="SSF140931">
    <property type="entry name" value="Fic-like"/>
    <property type="match status" value="1"/>
</dbReference>
<accession>A0A2I1IGA1</accession>
<dbReference type="InterPro" id="IPR003812">
    <property type="entry name" value="Fido"/>
</dbReference>
<proteinExistence type="predicted"/>
<evidence type="ECO:0000313" key="3">
    <source>
        <dbReference type="Proteomes" id="UP000242755"/>
    </source>
</evidence>